<evidence type="ECO:0000313" key="16">
    <source>
        <dbReference type="Proteomes" id="UP000887116"/>
    </source>
</evidence>
<keyword evidence="13" id="KW-0879">Wnt signaling pathway</keyword>
<gene>
    <name evidence="15" type="primary">trabd2b</name>
    <name evidence="15" type="ORF">TNCT_649871</name>
</gene>
<comment type="function">
    <text evidence="13">Metalloprotease that acts as a negative regulator of the Wnt signaling pathway.</text>
</comment>
<name>A0A8X6J7Y5_TRICU</name>
<keyword evidence="16" id="KW-1185">Reference proteome</keyword>
<evidence type="ECO:0000256" key="1">
    <source>
        <dbReference type="ARBA" id="ARBA00001941"/>
    </source>
</evidence>
<comment type="caution">
    <text evidence="15">The sequence shown here is derived from an EMBL/GenBank/DDBJ whole genome shotgun (WGS) entry which is preliminary data.</text>
</comment>
<evidence type="ECO:0000256" key="5">
    <source>
        <dbReference type="ARBA" id="ARBA00022692"/>
    </source>
</evidence>
<evidence type="ECO:0000256" key="4">
    <source>
        <dbReference type="ARBA" id="ARBA00022670"/>
    </source>
</evidence>
<keyword evidence="11" id="KW-0472">Membrane</keyword>
<keyword evidence="7 13" id="KW-0732">Signal</keyword>
<comment type="cofactor">
    <cofactor evidence="1">
        <name>Co(2+)</name>
        <dbReference type="ChEBI" id="CHEBI:48828"/>
    </cofactor>
</comment>
<proteinExistence type="inferred from homology"/>
<feature type="compositionally biased region" description="Basic residues" evidence="14">
    <location>
        <begin position="141"/>
        <end position="155"/>
    </location>
</feature>
<comment type="cofactor">
    <cofactor evidence="13">
        <name>Mn(2+)</name>
        <dbReference type="ChEBI" id="CHEBI:29035"/>
    </cofactor>
    <cofactor evidence="13">
        <name>Co(2+)</name>
        <dbReference type="ChEBI" id="CHEBI:48828"/>
    </cofactor>
    <text evidence="13">Divalent metal cations. Mn(2+) or Co(2+).</text>
</comment>
<dbReference type="PANTHER" id="PTHR31120">
    <property type="entry name" value="METALLOPROTEASE TIKI"/>
    <property type="match status" value="1"/>
</dbReference>
<evidence type="ECO:0000313" key="15">
    <source>
        <dbReference type="EMBL" id="GFR14198.1"/>
    </source>
</evidence>
<dbReference type="Pfam" id="PF01963">
    <property type="entry name" value="TraB_PrgY_gumN"/>
    <property type="match status" value="1"/>
</dbReference>
<evidence type="ECO:0000256" key="13">
    <source>
        <dbReference type="RuleBase" id="RU369069"/>
    </source>
</evidence>
<feature type="compositionally biased region" description="Basic residues" evidence="14">
    <location>
        <begin position="108"/>
        <end position="122"/>
    </location>
</feature>
<evidence type="ECO:0000256" key="14">
    <source>
        <dbReference type="SAM" id="MobiDB-lite"/>
    </source>
</evidence>
<comment type="subcellular location">
    <subcellularLocation>
        <location evidence="13">Cell membrane</location>
        <topology evidence="13">Single-pass type I membrane protein</topology>
    </subcellularLocation>
    <subcellularLocation>
        <location evidence="2">Membrane</location>
        <topology evidence="2">Single-pass type I membrane protein</topology>
    </subcellularLocation>
</comment>
<dbReference type="Proteomes" id="UP000887116">
    <property type="component" value="Unassembled WGS sequence"/>
</dbReference>
<dbReference type="PANTHER" id="PTHR31120:SF6">
    <property type="entry name" value="METALLOPROTEASE TIKI HOMOLOG"/>
    <property type="match status" value="1"/>
</dbReference>
<evidence type="ECO:0000256" key="11">
    <source>
        <dbReference type="ARBA" id="ARBA00023136"/>
    </source>
</evidence>
<keyword evidence="5" id="KW-0812">Transmembrane</keyword>
<dbReference type="GO" id="GO:0016055">
    <property type="term" value="P:Wnt signaling pathway"/>
    <property type="evidence" value="ECO:0007669"/>
    <property type="project" value="UniProtKB-KW"/>
</dbReference>
<reference evidence="15" key="1">
    <citation type="submission" date="2020-07" db="EMBL/GenBank/DDBJ databases">
        <title>Multicomponent nature underlies the extraordinary mechanical properties of spider dragline silk.</title>
        <authorList>
            <person name="Kono N."/>
            <person name="Nakamura H."/>
            <person name="Mori M."/>
            <person name="Yoshida Y."/>
            <person name="Ohtoshi R."/>
            <person name="Malay A.D."/>
            <person name="Moran D.A.P."/>
            <person name="Tomita M."/>
            <person name="Numata K."/>
            <person name="Arakawa K."/>
        </authorList>
    </citation>
    <scope>NUCLEOTIDE SEQUENCE</scope>
</reference>
<feature type="compositionally biased region" description="Polar residues" evidence="14">
    <location>
        <begin position="127"/>
        <end position="138"/>
    </location>
</feature>
<feature type="region of interest" description="Disordered" evidence="14">
    <location>
        <begin position="107"/>
        <end position="180"/>
    </location>
</feature>
<evidence type="ECO:0000256" key="2">
    <source>
        <dbReference type="ARBA" id="ARBA00004479"/>
    </source>
</evidence>
<keyword evidence="13" id="KW-1003">Cell membrane</keyword>
<protein>
    <recommendedName>
        <fullName evidence="13">Metalloprotease TIKI homolog</fullName>
        <ecNumber evidence="13">3.4.-.-</ecNumber>
    </recommendedName>
</protein>
<comment type="similarity">
    <text evidence="3 13">Belongs to the TIKI family.</text>
</comment>
<sequence length="251" mass="29502">MNYHLYNGVKENIRALGPLESYPKLSDSGNASDELLSKNINQYFRQELIEKRNARMAHRVLQLLRQYPDESFFFAFGTGHFLGNGSVLDYVRDGGYEVEQVSPDAKIRNFRRPHHHHSRQRGGHQPFMTNLDPTQPWDNSHRRRYRKRGHHHHHGVQLLRSVSTPSPQRGRQHHPRQFNDLWVKLDNQDKSTSENLDSISDSVLKNSRKRLDSWYSASSRNEAYTLTVDKLVWLFIGTLLWSQCLKYRLEA</sequence>
<evidence type="ECO:0000256" key="6">
    <source>
        <dbReference type="ARBA" id="ARBA00022723"/>
    </source>
</evidence>
<keyword evidence="4 13" id="KW-0645">Protease</keyword>
<dbReference type="AlphaFoldDB" id="A0A8X6J7Y5"/>
<evidence type="ECO:0000256" key="12">
    <source>
        <dbReference type="ARBA" id="ARBA00023180"/>
    </source>
</evidence>
<keyword evidence="6 13" id="KW-0479">Metal-binding</keyword>
<feature type="compositionally biased region" description="Polar residues" evidence="14">
    <location>
        <begin position="160"/>
        <end position="169"/>
    </location>
</feature>
<dbReference type="GO" id="GO:0030178">
    <property type="term" value="P:negative regulation of Wnt signaling pathway"/>
    <property type="evidence" value="ECO:0007669"/>
    <property type="project" value="UniProtKB-UniRule"/>
</dbReference>
<evidence type="ECO:0000256" key="10">
    <source>
        <dbReference type="ARBA" id="ARBA00023049"/>
    </source>
</evidence>
<dbReference type="GO" id="GO:0046872">
    <property type="term" value="F:metal ion binding"/>
    <property type="evidence" value="ECO:0007669"/>
    <property type="project" value="UniProtKB-UniRule"/>
</dbReference>
<organism evidence="15 16">
    <name type="scientific">Trichonephila clavata</name>
    <name type="common">Joro spider</name>
    <name type="synonym">Nephila clavata</name>
    <dbReference type="NCBI Taxonomy" id="2740835"/>
    <lineage>
        <taxon>Eukaryota</taxon>
        <taxon>Metazoa</taxon>
        <taxon>Ecdysozoa</taxon>
        <taxon>Arthropoda</taxon>
        <taxon>Chelicerata</taxon>
        <taxon>Arachnida</taxon>
        <taxon>Araneae</taxon>
        <taxon>Araneomorphae</taxon>
        <taxon>Entelegynae</taxon>
        <taxon>Araneoidea</taxon>
        <taxon>Nephilidae</taxon>
        <taxon>Trichonephila</taxon>
    </lineage>
</organism>
<dbReference type="GO" id="GO:0005886">
    <property type="term" value="C:plasma membrane"/>
    <property type="evidence" value="ECO:0007669"/>
    <property type="project" value="UniProtKB-SubCell"/>
</dbReference>
<keyword evidence="12" id="KW-0325">Glycoprotein</keyword>
<evidence type="ECO:0000256" key="3">
    <source>
        <dbReference type="ARBA" id="ARBA00008261"/>
    </source>
</evidence>
<keyword evidence="8 13" id="KW-0378">Hydrolase</keyword>
<dbReference type="EC" id="3.4.-.-" evidence="13"/>
<dbReference type="InterPro" id="IPR040230">
    <property type="entry name" value="TIKI1/2-like"/>
</dbReference>
<keyword evidence="9" id="KW-1133">Transmembrane helix</keyword>
<dbReference type="GO" id="GO:0004222">
    <property type="term" value="F:metalloendopeptidase activity"/>
    <property type="evidence" value="ECO:0007669"/>
    <property type="project" value="UniProtKB-UniRule"/>
</dbReference>
<dbReference type="InterPro" id="IPR002816">
    <property type="entry name" value="TraB/PrgY/GumN_fam"/>
</dbReference>
<accession>A0A8X6J7Y5</accession>
<keyword evidence="10 13" id="KW-0482">Metalloprotease</keyword>
<dbReference type="OrthoDB" id="6430213at2759"/>
<dbReference type="EMBL" id="BMAO01007182">
    <property type="protein sequence ID" value="GFR14198.1"/>
    <property type="molecule type" value="Genomic_DNA"/>
</dbReference>
<evidence type="ECO:0000256" key="8">
    <source>
        <dbReference type="ARBA" id="ARBA00022801"/>
    </source>
</evidence>
<evidence type="ECO:0000256" key="7">
    <source>
        <dbReference type="ARBA" id="ARBA00022729"/>
    </source>
</evidence>
<dbReference type="GO" id="GO:0006508">
    <property type="term" value="P:proteolysis"/>
    <property type="evidence" value="ECO:0007669"/>
    <property type="project" value="UniProtKB-KW"/>
</dbReference>
<evidence type="ECO:0000256" key="9">
    <source>
        <dbReference type="ARBA" id="ARBA00022989"/>
    </source>
</evidence>